<dbReference type="Pfam" id="PF12680">
    <property type="entry name" value="SnoaL_2"/>
    <property type="match status" value="1"/>
</dbReference>
<dbReference type="EMBL" id="CP073721">
    <property type="protein sequence ID" value="UWZ34494.1"/>
    <property type="molecule type" value="Genomic_DNA"/>
</dbReference>
<evidence type="ECO:0000259" key="2">
    <source>
        <dbReference type="Pfam" id="PF12680"/>
    </source>
</evidence>
<organism evidence="3 4">
    <name type="scientific">Dactylosporangium roseum</name>
    <dbReference type="NCBI Taxonomy" id="47989"/>
    <lineage>
        <taxon>Bacteria</taxon>
        <taxon>Bacillati</taxon>
        <taxon>Actinomycetota</taxon>
        <taxon>Actinomycetes</taxon>
        <taxon>Micromonosporales</taxon>
        <taxon>Micromonosporaceae</taxon>
        <taxon>Dactylosporangium</taxon>
    </lineage>
</organism>
<dbReference type="Gene3D" id="3.10.450.50">
    <property type="match status" value="1"/>
</dbReference>
<feature type="region of interest" description="Disordered" evidence="1">
    <location>
        <begin position="96"/>
        <end position="121"/>
    </location>
</feature>
<evidence type="ECO:0000313" key="4">
    <source>
        <dbReference type="Proteomes" id="UP001058271"/>
    </source>
</evidence>
<evidence type="ECO:0000313" key="3">
    <source>
        <dbReference type="EMBL" id="UWZ34494.1"/>
    </source>
</evidence>
<dbReference type="Proteomes" id="UP001058271">
    <property type="component" value="Chromosome"/>
</dbReference>
<dbReference type="InterPro" id="IPR032710">
    <property type="entry name" value="NTF2-like_dom_sf"/>
</dbReference>
<reference evidence="3" key="1">
    <citation type="submission" date="2021-04" db="EMBL/GenBank/DDBJ databases">
        <title>Biosynthetic gene clusters of Dactylosporangioum roseum.</title>
        <authorList>
            <person name="Hartkoorn R.C."/>
            <person name="Beaudoing E."/>
            <person name="Hot D."/>
            <person name="Moureu S."/>
        </authorList>
    </citation>
    <scope>NUCLEOTIDE SEQUENCE</scope>
    <source>
        <strain evidence="3">NRRL B-16295</strain>
    </source>
</reference>
<proteinExistence type="predicted"/>
<keyword evidence="4" id="KW-1185">Reference proteome</keyword>
<protein>
    <submittedName>
        <fullName evidence="3">Nuclear transport factor 2 family protein</fullName>
    </submittedName>
</protein>
<dbReference type="SUPFAM" id="SSF54427">
    <property type="entry name" value="NTF2-like"/>
    <property type="match status" value="1"/>
</dbReference>
<gene>
    <name evidence="3" type="ORF">Drose_25110</name>
</gene>
<dbReference type="RefSeq" id="WP_343869130.1">
    <property type="nucleotide sequence ID" value="NZ_BAAABS010000011.1"/>
</dbReference>
<dbReference type="InterPro" id="IPR037401">
    <property type="entry name" value="SnoaL-like"/>
</dbReference>
<feature type="domain" description="SnoaL-like" evidence="2">
    <location>
        <begin position="11"/>
        <end position="81"/>
    </location>
</feature>
<name>A0ABY5YXM2_9ACTN</name>
<evidence type="ECO:0000256" key="1">
    <source>
        <dbReference type="SAM" id="MobiDB-lite"/>
    </source>
</evidence>
<sequence length="121" mass="12859">MTSPALQIALAHHRTWTGKDLETAMTFIADDVVLDAPAGRLTGIQAYRAHRARYRYDGDARPTLTGLDHSGRTCLCHTSGPGLLGAARADVRTDTAGPIDLIPCHNRTPPSTPGTETPATS</sequence>
<accession>A0ABY5YXM2</accession>